<feature type="compositionally biased region" description="Low complexity" evidence="1">
    <location>
        <begin position="379"/>
        <end position="388"/>
    </location>
</feature>
<keyword evidence="4" id="KW-1185">Reference proteome</keyword>
<feature type="transmembrane region" description="Helical" evidence="2">
    <location>
        <begin position="7"/>
        <end position="28"/>
    </location>
</feature>
<proteinExistence type="predicted"/>
<dbReference type="AlphaFoldDB" id="A0A4Q4QR12"/>
<evidence type="ECO:0000256" key="2">
    <source>
        <dbReference type="SAM" id="Phobius"/>
    </source>
</evidence>
<feature type="compositionally biased region" description="Basic and acidic residues" evidence="1">
    <location>
        <begin position="89"/>
        <end position="100"/>
    </location>
</feature>
<evidence type="ECO:0000313" key="4">
    <source>
        <dbReference type="Proteomes" id="UP000293823"/>
    </source>
</evidence>
<dbReference type="OrthoDB" id="3798784at2759"/>
<gene>
    <name evidence="3" type="ORF">AA0113_g10250</name>
</gene>
<comment type="caution">
    <text evidence="3">The sequence shown here is derived from an EMBL/GenBank/DDBJ whole genome shotgun (WGS) entry which is preliminary data.</text>
</comment>
<feature type="compositionally biased region" description="Low complexity" evidence="1">
    <location>
        <begin position="521"/>
        <end position="537"/>
    </location>
</feature>
<protein>
    <submittedName>
        <fullName evidence="3">Uncharacterized protein</fullName>
    </submittedName>
</protein>
<feature type="region of interest" description="Disordered" evidence="1">
    <location>
        <begin position="268"/>
        <end position="537"/>
    </location>
</feature>
<accession>A0A4Q4QR12</accession>
<feature type="compositionally biased region" description="Basic and acidic residues" evidence="1">
    <location>
        <begin position="60"/>
        <end position="83"/>
    </location>
</feature>
<reference evidence="4" key="1">
    <citation type="journal article" date="2019" name="bioRxiv">
        <title>Genomics, evolutionary history and diagnostics of the Alternaria alternata species group including apple and Asian pear pathotypes.</title>
        <authorList>
            <person name="Armitage A.D."/>
            <person name="Cockerton H.M."/>
            <person name="Sreenivasaprasad S."/>
            <person name="Woodhall J.W."/>
            <person name="Lane C.R."/>
            <person name="Harrison R.J."/>
            <person name="Clarkson J.P."/>
        </authorList>
    </citation>
    <scope>NUCLEOTIDE SEQUENCE [LARGE SCALE GENOMIC DNA]</scope>
    <source>
        <strain evidence="4">RGR 97.0016</strain>
    </source>
</reference>
<feature type="region of interest" description="Disordered" evidence="1">
    <location>
        <begin position="217"/>
        <end position="242"/>
    </location>
</feature>
<organism evidence="3 4">
    <name type="scientific">Alternaria arborescens</name>
    <dbReference type="NCBI Taxonomy" id="156630"/>
    <lineage>
        <taxon>Eukaryota</taxon>
        <taxon>Fungi</taxon>
        <taxon>Dikarya</taxon>
        <taxon>Ascomycota</taxon>
        <taxon>Pezizomycotina</taxon>
        <taxon>Dothideomycetes</taxon>
        <taxon>Pleosporomycetidae</taxon>
        <taxon>Pleosporales</taxon>
        <taxon>Pleosporineae</taxon>
        <taxon>Pleosporaceae</taxon>
        <taxon>Alternaria</taxon>
        <taxon>Alternaria sect. Alternaria</taxon>
    </lineage>
</organism>
<feature type="region of interest" description="Disordered" evidence="1">
    <location>
        <begin position="57"/>
        <end position="105"/>
    </location>
</feature>
<feature type="compositionally biased region" description="Basic and acidic residues" evidence="1">
    <location>
        <begin position="425"/>
        <end position="464"/>
    </location>
</feature>
<name>A0A4Q4QR12_9PLEO</name>
<dbReference type="EMBL" id="PEJP01000051">
    <property type="protein sequence ID" value="RYO45943.1"/>
    <property type="molecule type" value="Genomic_DNA"/>
</dbReference>
<evidence type="ECO:0000313" key="3">
    <source>
        <dbReference type="EMBL" id="RYO45943.1"/>
    </source>
</evidence>
<feature type="compositionally biased region" description="Low complexity" evidence="1">
    <location>
        <begin position="272"/>
        <end position="281"/>
    </location>
</feature>
<sequence length="537" mass="60209">MAATNLIIALVLAGVFGAALIYVALWFIHRYIHQSCCEIEHWCHTLFSSQARPPPCVHIGKGEQREPSRHQSRSTKRERERPEGSQTRKYYEHRDGESHAARNPNAGWARPMLQFNSSTQPQQQQSYGQLYYPSLEQKQWPSANQVDYPSRIQQQVPVPWQTQGVAHMPPFAMPTAVPQQLFPQTTARMPEPQHSTQYPPQCQSREQLNYRQTYTETMSSDIPKASQPRTPPVKPKSAARRARRVERADFIHICDEYPPIVLEALKKAAPQSSSSSSSSSSDTSGTTQEVPRVSIPRATPGFADTLPFEFPQYPHTATRAWNTPRSYPRQWNRDTMGVDGPDTSARYAPFTPTSGYAARPLGLYTNRRRSAPSNAHPYAAAQSSVARSRSYERWRQRTTSPRDSGPRKDQPGGEAHAVRRTNTKLNEDTRQGNERERVVTSVRDEFGGRYDRQPEQKPGKERSSTQEVPRYSPMPIPVVEEPSTPASVGHTSIPKVPSASGNAARPRTSSAPLSPISQIRNPLKLPSSSVSSLNKGE</sequence>
<evidence type="ECO:0000256" key="1">
    <source>
        <dbReference type="SAM" id="MobiDB-lite"/>
    </source>
</evidence>
<feature type="compositionally biased region" description="Polar residues" evidence="1">
    <location>
        <begin position="507"/>
        <end position="520"/>
    </location>
</feature>
<keyword evidence="2" id="KW-0472">Membrane</keyword>
<keyword evidence="2" id="KW-1133">Transmembrane helix</keyword>
<dbReference type="Proteomes" id="UP000293823">
    <property type="component" value="Unassembled WGS sequence"/>
</dbReference>
<keyword evidence="2" id="KW-0812">Transmembrane</keyword>